<dbReference type="Pfam" id="PF16732">
    <property type="entry name" value="ComP_DUS"/>
    <property type="match status" value="1"/>
</dbReference>
<protein>
    <submittedName>
        <fullName evidence="2">Prepilin-type N-terminal cleavage/methylation domain-containing protein</fullName>
    </submittedName>
</protein>
<reference evidence="3" key="1">
    <citation type="submission" date="2020-09" db="EMBL/GenBank/DDBJ databases">
        <title>Clinical and molecular characterization of Acinetobacter seifertii in Taiwan.</title>
        <authorList>
            <person name="Li L.-H."/>
            <person name="Yang Y.-S."/>
            <person name="Sun J.-R."/>
            <person name="Huang T.-W."/>
            <person name="Huang W.-C."/>
            <person name="Wang Y.-C."/>
            <person name="Kuo T.-H."/>
            <person name="Kuo S.-C."/>
            <person name="Chen T.-L."/>
        </authorList>
    </citation>
    <scope>NUCLEOTIDE SEQUENCE [LARGE SCALE GENOMIC DNA]</scope>
    <source>
        <strain evidence="3">AS73</strain>
    </source>
</reference>
<keyword evidence="1" id="KW-1133">Transmembrane helix</keyword>
<dbReference type="PANTHER" id="PTHR30093">
    <property type="entry name" value="GENERAL SECRETION PATHWAY PROTEIN G"/>
    <property type="match status" value="1"/>
</dbReference>
<organism evidence="2 3">
    <name type="scientific">Acinetobacter seifertii</name>
    <dbReference type="NCBI Taxonomy" id="1530123"/>
    <lineage>
        <taxon>Bacteria</taxon>
        <taxon>Pseudomonadati</taxon>
        <taxon>Pseudomonadota</taxon>
        <taxon>Gammaproteobacteria</taxon>
        <taxon>Moraxellales</taxon>
        <taxon>Moraxellaceae</taxon>
        <taxon>Acinetobacter</taxon>
        <taxon>Acinetobacter calcoaceticus/baumannii complex</taxon>
    </lineage>
</organism>
<feature type="transmembrane region" description="Helical" evidence="1">
    <location>
        <begin position="12"/>
        <end position="35"/>
    </location>
</feature>
<keyword evidence="1" id="KW-0472">Membrane</keyword>
<dbReference type="Proteomes" id="UP000516862">
    <property type="component" value="Chromosome"/>
</dbReference>
<dbReference type="SUPFAM" id="SSF54523">
    <property type="entry name" value="Pili subunits"/>
    <property type="match status" value="1"/>
</dbReference>
<dbReference type="PROSITE" id="PS00409">
    <property type="entry name" value="PROKAR_NTER_METHYL"/>
    <property type="match status" value="1"/>
</dbReference>
<evidence type="ECO:0000313" key="2">
    <source>
        <dbReference type="EMBL" id="QNX05731.1"/>
    </source>
</evidence>
<evidence type="ECO:0000313" key="3">
    <source>
        <dbReference type="Proteomes" id="UP000516862"/>
    </source>
</evidence>
<dbReference type="Pfam" id="PF07963">
    <property type="entry name" value="N_methyl"/>
    <property type="match status" value="1"/>
</dbReference>
<reference evidence="2 3" key="2">
    <citation type="submission" date="2020-09" db="EMBL/GenBank/DDBJ databases">
        <authorList>
            <person name="Chen F.-J."/>
            <person name="Lee Y.-T."/>
        </authorList>
    </citation>
    <scope>NUCLEOTIDE SEQUENCE [LARGE SCALE GENOMIC DNA]</scope>
    <source>
        <strain evidence="2 3">AS73</strain>
    </source>
</reference>
<sequence>MKQIKTSYSKGFTLVELMVVVAVIAILAAIIVPSYRTYVLRTDTSQAEQEIQQTSIQLNRHKSRNFNYKGFSTGATAPVILPVGATGNAIKYKITVRDGDDTTKLLTDPTALGQNWVIRAETSNPNNFTYLFSSNGLRCKNKATSNVTYITCGTGAEPW</sequence>
<dbReference type="EMBL" id="CP061561">
    <property type="protein sequence ID" value="QNX05731.1"/>
    <property type="molecule type" value="Genomic_DNA"/>
</dbReference>
<accession>A0A7H2PS98</accession>
<name>A0A7H2PS98_9GAMM</name>
<keyword evidence="1" id="KW-0812">Transmembrane</keyword>
<proteinExistence type="predicted"/>
<dbReference type="PANTHER" id="PTHR30093:SF47">
    <property type="entry name" value="TYPE IV PILUS NON-CORE MINOR PILIN PILE"/>
    <property type="match status" value="1"/>
</dbReference>
<dbReference type="RefSeq" id="WP_151682765.1">
    <property type="nucleotide sequence ID" value="NZ_BKEE01000001.1"/>
</dbReference>
<dbReference type="Gene3D" id="3.30.700.10">
    <property type="entry name" value="Glycoprotein, Type 4 Pilin"/>
    <property type="match status" value="1"/>
</dbReference>
<gene>
    <name evidence="2" type="ORF">IC796_01810</name>
</gene>
<dbReference type="GO" id="GO:0043683">
    <property type="term" value="P:type IV pilus assembly"/>
    <property type="evidence" value="ECO:0007669"/>
    <property type="project" value="InterPro"/>
</dbReference>
<dbReference type="InterPro" id="IPR031982">
    <property type="entry name" value="PilE-like"/>
</dbReference>
<evidence type="ECO:0000256" key="1">
    <source>
        <dbReference type="SAM" id="Phobius"/>
    </source>
</evidence>
<dbReference type="InterPro" id="IPR012902">
    <property type="entry name" value="N_methyl_site"/>
</dbReference>
<dbReference type="InterPro" id="IPR045584">
    <property type="entry name" value="Pilin-like"/>
</dbReference>
<dbReference type="AlphaFoldDB" id="A0A7H2PS98"/>
<dbReference type="NCBIfam" id="TIGR02532">
    <property type="entry name" value="IV_pilin_GFxxxE"/>
    <property type="match status" value="1"/>
</dbReference>